<dbReference type="eggNOG" id="ENOG5031VH8">
    <property type="taxonomic scope" value="Bacteria"/>
</dbReference>
<proteinExistence type="predicted"/>
<dbReference type="STRING" id="1435051.BMOU_0239"/>
<reference evidence="1 2" key="1">
    <citation type="journal article" date="2014" name="Genome Announc.">
        <title>The Genome Sequence of Bifidobacterium moukalabense DSM 27321 Highlights the Close Phylogenetic Relatedness with the Bifidobacterium dentium Taxon.</title>
        <authorList>
            <person name="Lugli G.A."/>
            <person name="Duranti S."/>
            <person name="Milani C."/>
            <person name="Turroni F."/>
            <person name="Viappiani A."/>
            <person name="Mangifesta M."/>
            <person name="van Sinderen D."/>
            <person name="Ventura M."/>
        </authorList>
    </citation>
    <scope>NUCLEOTIDE SEQUENCE [LARGE SCALE GENOMIC DNA]</scope>
    <source>
        <strain evidence="1 2">DSM 27321</strain>
    </source>
</reference>
<organism evidence="1 2">
    <name type="scientific">Bifidobacterium moukalabense DSM 27321</name>
    <dbReference type="NCBI Taxonomy" id="1435051"/>
    <lineage>
        <taxon>Bacteria</taxon>
        <taxon>Bacillati</taxon>
        <taxon>Actinomycetota</taxon>
        <taxon>Actinomycetes</taxon>
        <taxon>Bifidobacteriales</taxon>
        <taxon>Bifidobacteriaceae</taxon>
        <taxon>Bifidobacterium</taxon>
    </lineage>
</organism>
<evidence type="ECO:0000313" key="1">
    <source>
        <dbReference type="EMBL" id="ETY72225.1"/>
    </source>
</evidence>
<dbReference type="EMBL" id="AZMV01000001">
    <property type="protein sequence ID" value="ETY72225.1"/>
    <property type="molecule type" value="Genomic_DNA"/>
</dbReference>
<gene>
    <name evidence="1" type="ORF">BMOU_0239</name>
</gene>
<sequence>MGACGYCRRPAGGTLCRDCARRMVRDVNDLARLIPELRALAERKARIGGREGAMNHAVAGLPVSCEWMDVHDEARTLMLRVAALGEIRWMLAPPGAWKGAWRWILANHAKVTSSPQAGDLLDGLERLLHHIDRATTPCDGRVTVVDCPSCGQRLAVPEHMESGRCPACHDRLDDLQGLVRSRLKDLHERTWQGSPAEAALWLTGHAGVRVTRKQVTDWLRRGRLPKARALRRGVWLFNLAELVEVAQAPAAA</sequence>
<keyword evidence="2" id="KW-1185">Reference proteome</keyword>
<dbReference type="PATRIC" id="fig|1435051.3.peg.235"/>
<accession>W4NC32</accession>
<comment type="caution">
    <text evidence="1">The sequence shown here is derived from an EMBL/GenBank/DDBJ whole genome shotgun (WGS) entry which is preliminary data.</text>
</comment>
<dbReference type="AlphaFoldDB" id="W4NC32"/>
<protein>
    <submittedName>
        <fullName evidence="1">PhnA protein</fullName>
    </submittedName>
</protein>
<dbReference type="Proteomes" id="UP000019155">
    <property type="component" value="Unassembled WGS sequence"/>
</dbReference>
<evidence type="ECO:0000313" key="2">
    <source>
        <dbReference type="Proteomes" id="UP000019155"/>
    </source>
</evidence>
<name>W4NC32_9BIFI</name>